<feature type="region of interest" description="Disordered" evidence="1">
    <location>
        <begin position="39"/>
        <end position="60"/>
    </location>
</feature>
<feature type="region of interest" description="Disordered" evidence="1">
    <location>
        <begin position="72"/>
        <end position="113"/>
    </location>
</feature>
<dbReference type="AlphaFoldDB" id="A0A9W8AQD6"/>
<comment type="caution">
    <text evidence="3">The sequence shown here is derived from an EMBL/GenBank/DDBJ whole genome shotgun (WGS) entry which is preliminary data.</text>
</comment>
<keyword evidence="2" id="KW-0732">Signal</keyword>
<feature type="region of interest" description="Disordered" evidence="1">
    <location>
        <begin position="126"/>
        <end position="168"/>
    </location>
</feature>
<feature type="compositionally biased region" description="Low complexity" evidence="1">
    <location>
        <begin position="72"/>
        <end position="90"/>
    </location>
</feature>
<feature type="chain" id="PRO_5040727259" evidence="2">
    <location>
        <begin position="17"/>
        <end position="388"/>
    </location>
</feature>
<dbReference type="OrthoDB" id="10531435at2759"/>
<feature type="compositionally biased region" description="Polar residues" evidence="1">
    <location>
        <begin position="213"/>
        <end position="240"/>
    </location>
</feature>
<feature type="signal peptide" evidence="2">
    <location>
        <begin position="1"/>
        <end position="16"/>
    </location>
</feature>
<name>A0A9W8AQD6_9FUNG</name>
<evidence type="ECO:0000313" key="3">
    <source>
        <dbReference type="EMBL" id="KAJ1966779.1"/>
    </source>
</evidence>
<protein>
    <submittedName>
        <fullName evidence="3">Uncharacterized protein</fullName>
    </submittedName>
</protein>
<feature type="compositionally biased region" description="Polar residues" evidence="1">
    <location>
        <begin position="258"/>
        <end position="270"/>
    </location>
</feature>
<feature type="region of interest" description="Disordered" evidence="1">
    <location>
        <begin position="183"/>
        <end position="277"/>
    </location>
</feature>
<proteinExistence type="predicted"/>
<sequence>MRLFLGLLWMSHLTHSLTWGLQLRTPRYRPSLAVQVRRYYPDTPPAGPQEPDSHENTHGGEVVQSSVVPVSSPAYPTAAAPSAAVPSGEPETTQGEDTATPSAGSSASAIPSDVVSSDTQVVLPTVATPSTVPPSILPTYTPSDISQTMSSYPVDTPPSGVDDCESLSGSSCGFSETYYPTMPIPTTTAGSDQPEIPADSTPDSKSIYPTALPSDNDSTPVPPTQESLTTTVGSTAQEQESVLEPGYPMDTPEYPSIPTATPNGDGNDTGSEGEPNDGVVSASYRAGEVETATPTVPGDSMSSMTPSSTTLVTSIDVGYHVTSAPTSTTCTTSTAGQQGASYTMLGWSDAPNATPFTYSAPPNVKYVTHYHTVDAPEGATPTMTPTDP</sequence>
<keyword evidence="4" id="KW-1185">Reference proteome</keyword>
<accession>A0A9W8AQD6</accession>
<dbReference type="Proteomes" id="UP001150925">
    <property type="component" value="Unassembled WGS sequence"/>
</dbReference>
<evidence type="ECO:0000256" key="1">
    <source>
        <dbReference type="SAM" id="MobiDB-lite"/>
    </source>
</evidence>
<evidence type="ECO:0000256" key="2">
    <source>
        <dbReference type="SAM" id="SignalP"/>
    </source>
</evidence>
<organism evidence="3 4">
    <name type="scientific">Dispira parvispora</name>
    <dbReference type="NCBI Taxonomy" id="1520584"/>
    <lineage>
        <taxon>Eukaryota</taxon>
        <taxon>Fungi</taxon>
        <taxon>Fungi incertae sedis</taxon>
        <taxon>Zoopagomycota</taxon>
        <taxon>Kickxellomycotina</taxon>
        <taxon>Dimargaritomycetes</taxon>
        <taxon>Dimargaritales</taxon>
        <taxon>Dimargaritaceae</taxon>
        <taxon>Dispira</taxon>
    </lineage>
</organism>
<feature type="compositionally biased region" description="Low complexity" evidence="1">
    <location>
        <begin position="98"/>
        <end position="112"/>
    </location>
</feature>
<reference evidence="3" key="1">
    <citation type="submission" date="2022-07" db="EMBL/GenBank/DDBJ databases">
        <title>Phylogenomic reconstructions and comparative analyses of Kickxellomycotina fungi.</title>
        <authorList>
            <person name="Reynolds N.K."/>
            <person name="Stajich J.E."/>
            <person name="Barry K."/>
            <person name="Grigoriev I.V."/>
            <person name="Crous P."/>
            <person name="Smith M.E."/>
        </authorList>
    </citation>
    <scope>NUCLEOTIDE SEQUENCE</scope>
    <source>
        <strain evidence="3">RSA 1196</strain>
    </source>
</reference>
<feature type="compositionally biased region" description="Polar residues" evidence="1">
    <location>
        <begin position="138"/>
        <end position="153"/>
    </location>
</feature>
<gene>
    <name evidence="3" type="ORF">IWQ62_002257</name>
</gene>
<evidence type="ECO:0000313" key="4">
    <source>
        <dbReference type="Proteomes" id="UP001150925"/>
    </source>
</evidence>
<dbReference type="EMBL" id="JANBPY010000454">
    <property type="protein sequence ID" value="KAJ1966779.1"/>
    <property type="molecule type" value="Genomic_DNA"/>
</dbReference>